<protein>
    <submittedName>
        <fullName evidence="1">ATP-NAD kinase family protein</fullName>
    </submittedName>
</protein>
<dbReference type="InterPro" id="IPR017438">
    <property type="entry name" value="ATP-NAD_kinase_N"/>
</dbReference>
<dbReference type="PANTHER" id="PTHR40697">
    <property type="entry name" value="ACETOIN CATABOLISM PROTEIN X"/>
    <property type="match status" value="1"/>
</dbReference>
<dbReference type="InterPro" id="IPR016064">
    <property type="entry name" value="NAD/diacylglycerol_kinase_sf"/>
</dbReference>
<gene>
    <name evidence="1" type="ORF">HFC64_05045</name>
</gene>
<organism evidence="1 2">
    <name type="scientific">Saccharolobus solfataricus</name>
    <name type="common">Sulfolobus solfataricus</name>
    <dbReference type="NCBI Taxonomy" id="2287"/>
    <lineage>
        <taxon>Archaea</taxon>
        <taxon>Thermoproteota</taxon>
        <taxon>Thermoprotei</taxon>
        <taxon>Sulfolobales</taxon>
        <taxon>Sulfolobaceae</taxon>
        <taxon>Saccharolobus</taxon>
    </lineage>
</organism>
<dbReference type="Proteomes" id="UP000594632">
    <property type="component" value="Chromosome"/>
</dbReference>
<dbReference type="GO" id="GO:0003951">
    <property type="term" value="F:NAD+ kinase activity"/>
    <property type="evidence" value="ECO:0007669"/>
    <property type="project" value="InterPro"/>
</dbReference>
<proteinExistence type="predicted"/>
<keyword evidence="1" id="KW-0808">Transferase</keyword>
<reference evidence="1 2" key="1">
    <citation type="journal article" date="2020" name="Nat. Commun.">
        <title>The structures of two archaeal type IV pili illuminate evolutionary relationships.</title>
        <authorList>
            <person name="Wang F."/>
            <person name="Baquero D.P."/>
            <person name="Su Z."/>
            <person name="Beltran L.C."/>
            <person name="Prangishvili D."/>
            <person name="Krupovic M."/>
            <person name="Egelman E.H."/>
        </authorList>
    </citation>
    <scope>NUCLEOTIDE SEQUENCE [LARGE SCALE GENOMIC DNA]</scope>
    <source>
        <strain evidence="1 2">POZ149</strain>
    </source>
</reference>
<dbReference type="InterPro" id="IPR039065">
    <property type="entry name" value="AcoX-like"/>
</dbReference>
<keyword evidence="1" id="KW-0418">Kinase</keyword>
<sequence length="339" mass="37887">MTSIGIIINPESGRDIRRLVAKATFVSNYAKIDAIKRFLYGLNITNSIEEVVFMPDFYGISLDIIRDIKDDVKFKLRTLDMRIENTADDTINASKYMVENRVSVIISAGGDGTLRAIYKGAGDKVPVLGLSLGTNNVLGALYEPTILGMIMGLLLEKNNIISTVVERIKTIKLFVNNEFKNLALVDLTFMDGWYVGARAIWDEYSLRYAFISKGELGDVGIPSIVSLVRPITFQDDLGLMVKFGLGKIKVNAAFAPGLVKEVFIDGINILKLGQEVHIPSDNYVIAFDGEKEMIVNSNDEIMIRIDRDGPLLVSISKSLNYINTYYKEEMGELRWAKKY</sequence>
<dbReference type="AlphaFoldDB" id="A0A7S9NQM4"/>
<dbReference type="Gene3D" id="3.40.50.10330">
    <property type="entry name" value="Probable inorganic polyphosphate/atp-NAD kinase, domain 1"/>
    <property type="match status" value="1"/>
</dbReference>
<dbReference type="InterPro" id="IPR002504">
    <property type="entry name" value="NADK"/>
</dbReference>
<dbReference type="EMBL" id="CP050869">
    <property type="protein sequence ID" value="QPG49286.1"/>
    <property type="molecule type" value="Genomic_DNA"/>
</dbReference>
<dbReference type="SUPFAM" id="SSF111331">
    <property type="entry name" value="NAD kinase/diacylglycerol kinase-like"/>
    <property type="match status" value="1"/>
</dbReference>
<name>A0A7S9NQM4_SACSO</name>
<dbReference type="PIRSF" id="PIRSF018567">
    <property type="entry name" value="AcoX"/>
    <property type="match status" value="1"/>
</dbReference>
<dbReference type="PANTHER" id="PTHR40697:SF3">
    <property type="entry name" value="ACETOIN CATABOLISM PROTEIN X"/>
    <property type="match status" value="1"/>
</dbReference>
<dbReference type="InterPro" id="IPR011391">
    <property type="entry name" value="AcoX_kinase"/>
</dbReference>
<dbReference type="GO" id="GO:0006741">
    <property type="term" value="P:NADP+ biosynthetic process"/>
    <property type="evidence" value="ECO:0007669"/>
    <property type="project" value="InterPro"/>
</dbReference>
<accession>A0A7S9NQM4</accession>
<dbReference type="Pfam" id="PF01513">
    <property type="entry name" value="NAD_kinase"/>
    <property type="match status" value="1"/>
</dbReference>
<evidence type="ECO:0000313" key="2">
    <source>
        <dbReference type="Proteomes" id="UP000594632"/>
    </source>
</evidence>
<evidence type="ECO:0000313" key="1">
    <source>
        <dbReference type="EMBL" id="QPG49286.1"/>
    </source>
</evidence>